<comment type="caution">
    <text evidence="2">The sequence shown here is derived from an EMBL/GenBank/DDBJ whole genome shotgun (WGS) entry which is preliminary data.</text>
</comment>
<keyword evidence="1" id="KW-0472">Membrane</keyword>
<dbReference type="EMBL" id="QGLR01000006">
    <property type="protein sequence ID" value="PXZ08285.1"/>
    <property type="molecule type" value="Genomic_DNA"/>
</dbReference>
<feature type="transmembrane region" description="Helical" evidence="1">
    <location>
        <begin position="38"/>
        <end position="56"/>
    </location>
</feature>
<keyword evidence="1" id="KW-1133">Transmembrane helix</keyword>
<dbReference type="Proteomes" id="UP000247932">
    <property type="component" value="Unassembled WGS sequence"/>
</dbReference>
<proteinExistence type="predicted"/>
<reference evidence="2 3" key="1">
    <citation type="submission" date="2018-05" db="EMBL/GenBank/DDBJ databases">
        <title>Reference genomes for bee gut microbiota database.</title>
        <authorList>
            <person name="Ellegaard K.M."/>
        </authorList>
    </citation>
    <scope>NUCLEOTIDE SEQUENCE [LARGE SCALE GENOMIC DNA]</scope>
    <source>
        <strain evidence="2 3">ESL0182</strain>
    </source>
</reference>
<sequence>MIIQWILFIFLIIFNFFVWIYFYFFAPINYHNKISLTLVRIGAALYYFFTFGYQFYMARLRAIHFDPHQNKILSTFINWVFVVNSILIIFFLVCLIPPPKR</sequence>
<accession>A0A2V4E4S1</accession>
<protein>
    <submittedName>
        <fullName evidence="2">Uncharacterized protein</fullName>
    </submittedName>
</protein>
<name>A0A2V4E4S1_9GAMM</name>
<keyword evidence="1" id="KW-0812">Transmembrane</keyword>
<evidence type="ECO:0000313" key="2">
    <source>
        <dbReference type="EMBL" id="PXZ08285.1"/>
    </source>
</evidence>
<feature type="transmembrane region" description="Helical" evidence="1">
    <location>
        <begin position="76"/>
        <end position="96"/>
    </location>
</feature>
<keyword evidence="3" id="KW-1185">Reference proteome</keyword>
<dbReference type="AlphaFoldDB" id="A0A2V4E4S1"/>
<gene>
    <name evidence="2" type="ORF">DKK70_02805</name>
</gene>
<evidence type="ECO:0000256" key="1">
    <source>
        <dbReference type="SAM" id="Phobius"/>
    </source>
</evidence>
<evidence type="ECO:0000313" key="3">
    <source>
        <dbReference type="Proteomes" id="UP000247932"/>
    </source>
</evidence>
<organism evidence="2 3">
    <name type="scientific">Gilliamella apicola</name>
    <dbReference type="NCBI Taxonomy" id="1196095"/>
    <lineage>
        <taxon>Bacteria</taxon>
        <taxon>Pseudomonadati</taxon>
        <taxon>Pseudomonadota</taxon>
        <taxon>Gammaproteobacteria</taxon>
        <taxon>Orbales</taxon>
        <taxon>Orbaceae</taxon>
        <taxon>Gilliamella</taxon>
    </lineage>
</organism>
<feature type="transmembrane region" description="Helical" evidence="1">
    <location>
        <begin position="6"/>
        <end position="26"/>
    </location>
</feature>